<reference evidence="11" key="1">
    <citation type="submission" date="2003-08" db="EMBL/GenBank/DDBJ databases">
        <authorList>
            <person name="Birren B."/>
            <person name="Nusbaum C."/>
            <person name="Abebe A."/>
            <person name="Abouelleil A."/>
            <person name="Adekoya E."/>
            <person name="Ait-zahra M."/>
            <person name="Allen N."/>
            <person name="Allen T."/>
            <person name="An P."/>
            <person name="Anderson M."/>
            <person name="Anderson S."/>
            <person name="Arachchi H."/>
            <person name="Armbruster J."/>
            <person name="Bachantsang P."/>
            <person name="Baldwin J."/>
            <person name="Barry A."/>
            <person name="Bayul T."/>
            <person name="Blitshsteyn B."/>
            <person name="Bloom T."/>
            <person name="Blye J."/>
            <person name="Boguslavskiy L."/>
            <person name="Borowsky M."/>
            <person name="Boukhgalter B."/>
            <person name="Brunache A."/>
            <person name="Butler J."/>
            <person name="Calixte N."/>
            <person name="Calvo S."/>
            <person name="Camarata J."/>
            <person name="Campo K."/>
            <person name="Chang J."/>
            <person name="Cheshatsang Y."/>
            <person name="Citroen M."/>
            <person name="Collymore A."/>
            <person name="Considine T."/>
            <person name="Cook A."/>
            <person name="Cooke P."/>
            <person name="Corum B."/>
            <person name="Cuomo C."/>
            <person name="David R."/>
            <person name="Dawoe T."/>
            <person name="Degray S."/>
            <person name="Dodge S."/>
            <person name="Dooley K."/>
            <person name="Dorje P."/>
            <person name="Dorjee K."/>
            <person name="Dorris L."/>
            <person name="Duffey N."/>
            <person name="Dupes A."/>
            <person name="Elkins T."/>
            <person name="Engels R."/>
            <person name="Erickson J."/>
            <person name="Farina A."/>
            <person name="Faro S."/>
            <person name="Ferreira P."/>
            <person name="Fischer H."/>
            <person name="Fitzgerald M."/>
            <person name="Foley K."/>
            <person name="Gage D."/>
            <person name="Galagan J."/>
            <person name="Gearin G."/>
            <person name="Gnerre S."/>
            <person name="Gnirke A."/>
            <person name="Goyette A."/>
            <person name="Graham J."/>
            <person name="Grandbois E."/>
            <person name="Gyaltsen K."/>
            <person name="Hafez N."/>
            <person name="Hagopian D."/>
            <person name="Hagos B."/>
            <person name="Hall J."/>
            <person name="Hatcher B."/>
            <person name="Heller A."/>
            <person name="Higgins H."/>
            <person name="Honan T."/>
            <person name="Horn A."/>
            <person name="Houde N."/>
            <person name="Hughes L."/>
            <person name="Hulme W."/>
            <person name="Husby E."/>
            <person name="Iliev I."/>
            <person name="Jaffe D."/>
            <person name="Jones C."/>
            <person name="Kamal M."/>
            <person name="Kamat A."/>
            <person name="Kamvysselis M."/>
            <person name="Karlsson E."/>
            <person name="Kells C."/>
            <person name="Kieu A."/>
            <person name="Kisner P."/>
            <person name="Kodira C."/>
            <person name="Kulbokas E."/>
            <person name="Labutti K."/>
            <person name="Lama D."/>
            <person name="Landers T."/>
            <person name="Leger J."/>
            <person name="Levine S."/>
            <person name="Lewis D."/>
            <person name="Lewis T."/>
            <person name="Lindblad-toh K."/>
            <person name="Liu X."/>
            <person name="Lokyitsang T."/>
            <person name="Lokyitsang Y."/>
            <person name="Lucien O."/>
            <person name="Lui A."/>
            <person name="Ma L.J."/>
            <person name="Mabbitt R."/>
            <person name="Macdonald J."/>
            <person name="Maclean C."/>
            <person name="Major J."/>
            <person name="Manning J."/>
            <person name="Marabella R."/>
            <person name="Maru K."/>
            <person name="Matthews C."/>
            <person name="Mauceli E."/>
            <person name="Mccarthy M."/>
            <person name="Mcdonough S."/>
            <person name="Mcghee T."/>
            <person name="Meldrim J."/>
            <person name="Meneus L."/>
            <person name="Mesirov J."/>
            <person name="Mihalev A."/>
            <person name="Mihova T."/>
            <person name="Mikkelsen T."/>
            <person name="Mlenga V."/>
            <person name="Moru K."/>
            <person name="Mozes J."/>
            <person name="Mulrain L."/>
            <person name="Munson G."/>
            <person name="Naylor J."/>
            <person name="Newes C."/>
            <person name="Nguyen C."/>
            <person name="Nguyen N."/>
            <person name="Nguyen T."/>
            <person name="Nicol R."/>
            <person name="Nielsen C."/>
            <person name="Nizzari M."/>
            <person name="Norbu C."/>
            <person name="Norbu N."/>
            <person name="O'donnell P."/>
            <person name="Okoawo O."/>
            <person name="O'leary S."/>
            <person name="Omotosho B."/>
            <person name="O'neill K."/>
            <person name="Osman S."/>
            <person name="Parker S."/>
            <person name="Perrin D."/>
            <person name="Phunkhang P."/>
            <person name="Piqani B."/>
            <person name="Purcell S."/>
            <person name="Rachupka T."/>
            <person name="Ramasamy U."/>
            <person name="Rameau R."/>
            <person name="Ray V."/>
            <person name="Raymond C."/>
            <person name="Retta R."/>
            <person name="Richardson S."/>
            <person name="Rise C."/>
            <person name="Rodriguez J."/>
            <person name="Rogers J."/>
            <person name="Rogov P."/>
            <person name="Rutman M."/>
            <person name="Schupbach R."/>
            <person name="Seaman C."/>
            <person name="Settipalli S."/>
            <person name="Sharpe T."/>
            <person name="Sheridan J."/>
            <person name="Sherpa N."/>
            <person name="Shi J."/>
            <person name="Smirnov S."/>
            <person name="Smith C."/>
            <person name="Sougnez C."/>
            <person name="Spencer B."/>
            <person name="Stalker J."/>
            <person name="Stange-thomann N."/>
            <person name="Stavropoulos S."/>
            <person name="Stetson K."/>
            <person name="Stone C."/>
            <person name="Stone S."/>
            <person name="Stubbs M."/>
            <person name="Talamas J."/>
            <person name="Tchuinga P."/>
            <person name="Tenzing P."/>
            <person name="Tesfaye S."/>
            <person name="Theodore J."/>
            <person name="Thoulutsang Y."/>
            <person name="Topham K."/>
            <person name="Towey S."/>
            <person name="Tsamla T."/>
            <person name="Tsomo N."/>
            <person name="Vallee D."/>
            <person name="Vassiliev H."/>
            <person name="Venkataraman V."/>
            <person name="Vinson J."/>
            <person name="Vo A."/>
            <person name="Wade C."/>
            <person name="Wang S."/>
            <person name="Wangchuk T."/>
            <person name="Wangdi T."/>
            <person name="Whittaker C."/>
            <person name="Wilkinson J."/>
            <person name="Wu Y."/>
            <person name="Wyman D."/>
            <person name="Yadav S."/>
            <person name="Yang S."/>
            <person name="Yang X."/>
            <person name="Yeager S."/>
            <person name="Yee E."/>
            <person name="Young G."/>
            <person name="Zainoun J."/>
            <person name="Zembeck L."/>
            <person name="Zimmer A."/>
            <person name="Zody M."/>
            <person name="Lander E."/>
        </authorList>
    </citation>
    <scope>NUCLEOTIDE SEQUENCE [LARGE SCALE GENOMIC DNA]</scope>
</reference>
<dbReference type="GO" id="GO:0035256">
    <property type="term" value="F:G protein-coupled glutamate receptor binding"/>
    <property type="evidence" value="ECO:0007669"/>
    <property type="project" value="InterPro"/>
</dbReference>
<dbReference type="SUPFAM" id="SSF50729">
    <property type="entry name" value="PH domain-like"/>
    <property type="match status" value="1"/>
</dbReference>
<dbReference type="STRING" id="51511.ENSCSAVP00000002324"/>
<feature type="coiled-coil region" evidence="7">
    <location>
        <begin position="178"/>
        <end position="278"/>
    </location>
</feature>
<feature type="compositionally biased region" description="Basic and acidic residues" evidence="8">
    <location>
        <begin position="130"/>
        <end position="140"/>
    </location>
</feature>
<dbReference type="PROSITE" id="PS50229">
    <property type="entry name" value="WH1"/>
    <property type="match status" value="1"/>
</dbReference>
<dbReference type="FunFam" id="2.30.29.30:FF:000014">
    <property type="entry name" value="Homer homolog 1 (Drosophila)"/>
    <property type="match status" value="1"/>
</dbReference>
<keyword evidence="4 7" id="KW-0175">Coiled coil</keyword>
<dbReference type="GO" id="GO:0014069">
    <property type="term" value="C:postsynaptic density"/>
    <property type="evidence" value="ECO:0007669"/>
    <property type="project" value="UniProtKB-SubCell"/>
</dbReference>
<name>H2YAH6_CIOSA</name>
<dbReference type="GO" id="GO:0007216">
    <property type="term" value="P:G protein-coupled glutamate receptor signaling pathway"/>
    <property type="evidence" value="ECO:0007669"/>
    <property type="project" value="InterPro"/>
</dbReference>
<dbReference type="PANTHER" id="PTHR10918">
    <property type="entry name" value="HOMER"/>
    <property type="match status" value="1"/>
</dbReference>
<dbReference type="InterPro" id="IPR044100">
    <property type="entry name" value="Homer_EVH1"/>
</dbReference>
<keyword evidence="3" id="KW-0770">Synapse</keyword>
<reference evidence="10" key="2">
    <citation type="submission" date="2025-08" db="UniProtKB">
        <authorList>
            <consortium name="Ensembl"/>
        </authorList>
    </citation>
    <scope>IDENTIFICATION</scope>
</reference>
<dbReference type="GeneTree" id="ENSGT00940000157324"/>
<feature type="domain" description="WH1" evidence="9">
    <location>
        <begin position="1"/>
        <end position="108"/>
    </location>
</feature>
<dbReference type="InParanoid" id="H2YAH6"/>
<dbReference type="CDD" id="cd01206">
    <property type="entry name" value="EVH1_Homer_Vesl"/>
    <property type="match status" value="1"/>
</dbReference>
<dbReference type="SMART" id="SM00461">
    <property type="entry name" value="WH1"/>
    <property type="match status" value="1"/>
</dbReference>
<dbReference type="Gene3D" id="1.10.287.2610">
    <property type="match status" value="1"/>
</dbReference>
<protein>
    <recommendedName>
        <fullName evidence="9">WH1 domain-containing protein</fullName>
    </recommendedName>
</protein>
<sequence>EVPIFTSKAHVFVIDPVTKKSWVPSSRTAVAVNFFFDSARRSYRIISVDGSKAIINSTVTPDMMFTKTSAKFGQWADVRANTVYGLGFASDVLLTKFTEHFEDIRERATELSEQKESRTSTNGEVETDDSEPRPTKKEEMLPEDEMLSSASDDSRSTNQSNQELKTLRMNHDRLKLALAQSTANSKKWETELQALKNTNARLTTALQESMANVDQWHRQLTLYKEENEQFKKKIKDLENDKNKGAELTDRVAELKQEMEKLHKETMEKSQECNMLQQRIGVLTVVEKQHNECSSRHQKAYDENFRLKERLGTAEERLNEAQRDRSRRQLEAQQLLSQLASHLTDITEVTQKLQS</sequence>
<evidence type="ECO:0000259" key="9">
    <source>
        <dbReference type="PROSITE" id="PS50229"/>
    </source>
</evidence>
<feature type="compositionally biased region" description="Basic and acidic residues" evidence="8">
    <location>
        <begin position="108"/>
        <end position="118"/>
    </location>
</feature>
<feature type="compositionally biased region" description="Polar residues" evidence="8">
    <location>
        <begin position="148"/>
        <end position="162"/>
    </location>
</feature>
<dbReference type="Proteomes" id="UP000007875">
    <property type="component" value="Unassembled WGS sequence"/>
</dbReference>
<reference evidence="10" key="3">
    <citation type="submission" date="2025-09" db="UniProtKB">
        <authorList>
            <consortium name="Ensembl"/>
        </authorList>
    </citation>
    <scope>IDENTIFICATION</scope>
</reference>
<dbReference type="AlphaFoldDB" id="H2YAH6"/>
<dbReference type="HOGENOM" id="CLU_033940_0_0_1"/>
<proteinExistence type="inferred from homology"/>
<keyword evidence="11" id="KW-1185">Reference proteome</keyword>
<evidence type="ECO:0000256" key="1">
    <source>
        <dbReference type="ARBA" id="ARBA00004496"/>
    </source>
</evidence>
<evidence type="ECO:0000313" key="10">
    <source>
        <dbReference type="Ensembl" id="ENSCSAVP00000002324.1"/>
    </source>
</evidence>
<dbReference type="OMA" id="SXFAEKF"/>
<dbReference type="InterPro" id="IPR045027">
    <property type="entry name" value="Homer"/>
</dbReference>
<feature type="region of interest" description="Disordered" evidence="8">
    <location>
        <begin position="108"/>
        <end position="162"/>
    </location>
</feature>
<dbReference type="Ensembl" id="ENSCSAVT00000002362.1">
    <property type="protein sequence ID" value="ENSCSAVP00000002324.1"/>
    <property type="gene ID" value="ENSCSAVG00000001360.1"/>
</dbReference>
<evidence type="ECO:0000256" key="8">
    <source>
        <dbReference type="SAM" id="MobiDB-lite"/>
    </source>
</evidence>
<comment type="similarity">
    <text evidence="5">Belongs to the Homer family.</text>
</comment>
<dbReference type="Pfam" id="PF00568">
    <property type="entry name" value="WH1"/>
    <property type="match status" value="1"/>
</dbReference>
<evidence type="ECO:0000313" key="11">
    <source>
        <dbReference type="Proteomes" id="UP000007875"/>
    </source>
</evidence>
<feature type="coiled-coil region" evidence="7">
    <location>
        <begin position="303"/>
        <end position="337"/>
    </location>
</feature>
<dbReference type="GO" id="GO:0005737">
    <property type="term" value="C:cytoplasm"/>
    <property type="evidence" value="ECO:0007669"/>
    <property type="project" value="UniProtKB-SubCell"/>
</dbReference>
<comment type="subcellular location">
    <subcellularLocation>
        <location evidence="1">Cytoplasm</location>
    </subcellularLocation>
    <subcellularLocation>
        <location evidence="6">Postsynaptic density</location>
    </subcellularLocation>
</comment>
<evidence type="ECO:0000256" key="3">
    <source>
        <dbReference type="ARBA" id="ARBA00023018"/>
    </source>
</evidence>
<organism evidence="10 11">
    <name type="scientific">Ciona savignyi</name>
    <name type="common">Pacific transparent sea squirt</name>
    <dbReference type="NCBI Taxonomy" id="51511"/>
    <lineage>
        <taxon>Eukaryota</taxon>
        <taxon>Metazoa</taxon>
        <taxon>Chordata</taxon>
        <taxon>Tunicata</taxon>
        <taxon>Ascidiacea</taxon>
        <taxon>Phlebobranchia</taxon>
        <taxon>Cionidae</taxon>
        <taxon>Ciona</taxon>
    </lineage>
</organism>
<keyword evidence="2" id="KW-0963">Cytoplasm</keyword>
<dbReference type="InterPro" id="IPR011993">
    <property type="entry name" value="PH-like_dom_sf"/>
</dbReference>
<evidence type="ECO:0000256" key="5">
    <source>
        <dbReference type="ARBA" id="ARBA00023606"/>
    </source>
</evidence>
<dbReference type="Gene3D" id="2.30.29.30">
    <property type="entry name" value="Pleckstrin-homology domain (PH domain)/Phosphotyrosine-binding domain (PTB)"/>
    <property type="match status" value="1"/>
</dbReference>
<evidence type="ECO:0000256" key="2">
    <source>
        <dbReference type="ARBA" id="ARBA00022490"/>
    </source>
</evidence>
<accession>H2YAH6</accession>
<evidence type="ECO:0000256" key="4">
    <source>
        <dbReference type="ARBA" id="ARBA00023054"/>
    </source>
</evidence>
<dbReference type="eggNOG" id="ENOG502QR3K">
    <property type="taxonomic scope" value="Eukaryota"/>
</dbReference>
<evidence type="ECO:0000256" key="7">
    <source>
        <dbReference type="SAM" id="Coils"/>
    </source>
</evidence>
<dbReference type="InterPro" id="IPR000697">
    <property type="entry name" value="WH1/EVH1_dom"/>
</dbReference>
<evidence type="ECO:0000256" key="6">
    <source>
        <dbReference type="ARBA" id="ARBA00034105"/>
    </source>
</evidence>